<organism evidence="2 3">
    <name type="scientific">Thauera sinica</name>
    <dbReference type="NCBI Taxonomy" id="2665146"/>
    <lineage>
        <taxon>Bacteria</taxon>
        <taxon>Pseudomonadati</taxon>
        <taxon>Pseudomonadota</taxon>
        <taxon>Betaproteobacteria</taxon>
        <taxon>Rhodocyclales</taxon>
        <taxon>Zoogloeaceae</taxon>
        <taxon>Thauera</taxon>
    </lineage>
</organism>
<accession>A0ABW1ARA8</accession>
<evidence type="ECO:0000313" key="3">
    <source>
        <dbReference type="Proteomes" id="UP001595974"/>
    </source>
</evidence>
<dbReference type="EMBL" id="JBHSOG010000031">
    <property type="protein sequence ID" value="MFC5769690.1"/>
    <property type="molecule type" value="Genomic_DNA"/>
</dbReference>
<dbReference type="Proteomes" id="UP001595974">
    <property type="component" value="Unassembled WGS sequence"/>
</dbReference>
<dbReference type="InterPro" id="IPR012337">
    <property type="entry name" value="RNaseH-like_sf"/>
</dbReference>
<feature type="region of interest" description="Disordered" evidence="1">
    <location>
        <begin position="638"/>
        <end position="675"/>
    </location>
</feature>
<evidence type="ECO:0000256" key="1">
    <source>
        <dbReference type="SAM" id="MobiDB-lite"/>
    </source>
</evidence>
<comment type="caution">
    <text evidence="2">The sequence shown here is derived from an EMBL/GenBank/DDBJ whole genome shotgun (WGS) entry which is preliminary data.</text>
</comment>
<dbReference type="RefSeq" id="WP_096452359.1">
    <property type="nucleotide sequence ID" value="NZ_JBHSOG010000031.1"/>
</dbReference>
<proteinExistence type="predicted"/>
<reference evidence="3" key="1">
    <citation type="journal article" date="2019" name="Int. J. Syst. Evol. Microbiol.">
        <title>The Global Catalogue of Microorganisms (GCM) 10K type strain sequencing project: providing services to taxonomists for standard genome sequencing and annotation.</title>
        <authorList>
            <consortium name="The Broad Institute Genomics Platform"/>
            <consortium name="The Broad Institute Genome Sequencing Center for Infectious Disease"/>
            <person name="Wu L."/>
            <person name="Ma J."/>
        </authorList>
    </citation>
    <scope>NUCLEOTIDE SEQUENCE [LARGE SCALE GENOMIC DNA]</scope>
    <source>
        <strain evidence="3">SHR3</strain>
    </source>
</reference>
<evidence type="ECO:0008006" key="4">
    <source>
        <dbReference type="Google" id="ProtNLM"/>
    </source>
</evidence>
<protein>
    <recommendedName>
        <fullName evidence="4">Integrase catalytic domain-containing protein</fullName>
    </recommendedName>
</protein>
<evidence type="ECO:0000313" key="2">
    <source>
        <dbReference type="EMBL" id="MFC5769690.1"/>
    </source>
</evidence>
<feature type="compositionally biased region" description="Basic and acidic residues" evidence="1">
    <location>
        <begin position="641"/>
        <end position="655"/>
    </location>
</feature>
<name>A0ABW1ARA8_9RHOO</name>
<gene>
    <name evidence="2" type="ORF">ACFPTN_09925</name>
</gene>
<sequence>MKTRENPLGRQLPCLLRTGNEDLDAWPTPDDGVLTEFDRKKYLMRKEAVRLYLAGYGDSLIREKCEIGLKQTYRLITERCLKTHPDGRIYGFRGLIPKLRIKPYKRKRKVKVNEFGGGAVGAMGLVLDLNPDLRRSFDKKILESASSSTLSLIRKPRQALWKWFLDRLRDLGYEVRGEWPFNTITNGYNSVCRYIDLVYKLNPKMAARAIGGKNLERKLITGDGVDRPVKRVLQRVEMDAHKLDGRFCVLMPNGDGEHVPRIVHRLWVIVILDVESRAVLGYHFALGKEVSKTDVLRAIKSALTRWRRRILSPGLEHIYWDDANFPSGMSDRYVGMCWDETSVDGALAETCKSVEQFLRDVVNSRLISPKEGFASRRGLDERPFIETFFRVLAGGGLHKMSNTTGSKPKDRKGREPEEVALNSQFQLEYAEDLIDVLIANYNATPHTSLGYRTPLQFLEYATNRPDFSFRYADPEQVSLLLSLRKKCKVQGGVQEGRAPYVNFENARYTNEILSQRFDLAGKYIDVINHEENDARIALASTSDGQSLGVLRAGPPWHRFPHSLRIRAAIKGMIRKKMFYVASGTDATEAFVEYCESQSNKKLPPHPSYLEFRRIIANSERNESEELLRVALDTISSSDEAEIGRRDQAIGGKDSDSEVNECSQGSSPRRRKAASS</sequence>
<dbReference type="Gene3D" id="3.30.420.10">
    <property type="entry name" value="Ribonuclease H-like superfamily/Ribonuclease H"/>
    <property type="match status" value="1"/>
</dbReference>
<dbReference type="SUPFAM" id="SSF53098">
    <property type="entry name" value="Ribonuclease H-like"/>
    <property type="match status" value="1"/>
</dbReference>
<keyword evidence="3" id="KW-1185">Reference proteome</keyword>
<dbReference type="InterPro" id="IPR036397">
    <property type="entry name" value="RNaseH_sf"/>
</dbReference>